<protein>
    <recommendedName>
        <fullName evidence="5">SDR family NAD(P)-dependent oxidoreductase</fullName>
    </recommendedName>
</protein>
<evidence type="ECO:0000313" key="3">
    <source>
        <dbReference type="EMBL" id="GLQ21826.1"/>
    </source>
</evidence>
<dbReference type="Gene3D" id="3.40.50.720">
    <property type="entry name" value="NAD(P)-binding Rossmann-like Domain"/>
    <property type="match status" value="1"/>
</dbReference>
<evidence type="ECO:0008006" key="5">
    <source>
        <dbReference type="Google" id="ProtNLM"/>
    </source>
</evidence>
<dbReference type="PANTHER" id="PTHR43639:SF1">
    <property type="entry name" value="SHORT-CHAIN DEHYDROGENASE_REDUCTASE FAMILY PROTEIN"/>
    <property type="match status" value="1"/>
</dbReference>
<dbReference type="Proteomes" id="UP001161390">
    <property type="component" value="Unassembled WGS sequence"/>
</dbReference>
<evidence type="ECO:0000313" key="4">
    <source>
        <dbReference type="Proteomes" id="UP001161390"/>
    </source>
</evidence>
<name>A0ABQ5V2V3_9PROT</name>
<keyword evidence="4" id="KW-1185">Reference proteome</keyword>
<comment type="similarity">
    <text evidence="1">Belongs to the short-chain dehydrogenases/reductases (SDR) family.</text>
</comment>
<dbReference type="RefSeq" id="WP_284373790.1">
    <property type="nucleotide sequence ID" value="NZ_BSNJ01000006.1"/>
</dbReference>
<dbReference type="PANTHER" id="PTHR43639">
    <property type="entry name" value="OXIDOREDUCTASE, SHORT-CHAIN DEHYDROGENASE/REDUCTASE FAMILY (AFU_ORTHOLOGUE AFUA_5G02870)"/>
    <property type="match status" value="1"/>
</dbReference>
<gene>
    <name evidence="3" type="ORF">GCM10007854_27810</name>
</gene>
<organism evidence="3 4">
    <name type="scientific">Algimonas porphyrae</name>
    <dbReference type="NCBI Taxonomy" id="1128113"/>
    <lineage>
        <taxon>Bacteria</taxon>
        <taxon>Pseudomonadati</taxon>
        <taxon>Pseudomonadota</taxon>
        <taxon>Alphaproteobacteria</taxon>
        <taxon>Maricaulales</taxon>
        <taxon>Robiginitomaculaceae</taxon>
        <taxon>Algimonas</taxon>
    </lineage>
</organism>
<evidence type="ECO:0000256" key="2">
    <source>
        <dbReference type="ARBA" id="ARBA00023002"/>
    </source>
</evidence>
<reference evidence="3" key="2">
    <citation type="submission" date="2023-01" db="EMBL/GenBank/DDBJ databases">
        <title>Draft genome sequence of Algimonas porphyrae strain NBRC 108216.</title>
        <authorList>
            <person name="Sun Q."/>
            <person name="Mori K."/>
        </authorList>
    </citation>
    <scope>NUCLEOTIDE SEQUENCE</scope>
    <source>
        <strain evidence="3">NBRC 108216</strain>
    </source>
</reference>
<sequence>MPRTIVITDAASPLGKACAVRLGRAGWNVVMGSSSLSSLQSVCDELPDQATLPMRCVPTDPDNVRPLLKAGEERFGTIDAVLANNRSNLGNWRRAMNMQVVALAMISEVAEPFLKRSGGHLVIAGSRSGSHTREGAMKTVARDAKRTLQAALAAEWSETGVQVSLVEPVGLDGPKAMARQIARVLNGAPQRQKDALQRNAIGIMRR</sequence>
<accession>A0ABQ5V2V3</accession>
<dbReference type="PRINTS" id="PR00081">
    <property type="entry name" value="GDHRDH"/>
</dbReference>
<keyword evidence="2" id="KW-0560">Oxidoreductase</keyword>
<dbReference type="InterPro" id="IPR036291">
    <property type="entry name" value="NAD(P)-bd_dom_sf"/>
</dbReference>
<dbReference type="CDD" id="cd05233">
    <property type="entry name" value="SDR_c"/>
    <property type="match status" value="1"/>
</dbReference>
<reference evidence="3" key="1">
    <citation type="journal article" date="2014" name="Int. J. Syst. Evol. Microbiol.">
        <title>Complete genome of a new Firmicutes species belonging to the dominant human colonic microbiota ('Ruminococcus bicirculans') reveals two chromosomes and a selective capacity to utilize plant glucans.</title>
        <authorList>
            <consortium name="NISC Comparative Sequencing Program"/>
            <person name="Wegmann U."/>
            <person name="Louis P."/>
            <person name="Goesmann A."/>
            <person name="Henrissat B."/>
            <person name="Duncan S.H."/>
            <person name="Flint H.J."/>
        </authorList>
    </citation>
    <scope>NUCLEOTIDE SEQUENCE</scope>
    <source>
        <strain evidence="3">NBRC 108216</strain>
    </source>
</reference>
<proteinExistence type="inferred from homology"/>
<dbReference type="EMBL" id="BSNJ01000006">
    <property type="protein sequence ID" value="GLQ21826.1"/>
    <property type="molecule type" value="Genomic_DNA"/>
</dbReference>
<dbReference type="SUPFAM" id="SSF51735">
    <property type="entry name" value="NAD(P)-binding Rossmann-fold domains"/>
    <property type="match status" value="1"/>
</dbReference>
<comment type="caution">
    <text evidence="3">The sequence shown here is derived from an EMBL/GenBank/DDBJ whole genome shotgun (WGS) entry which is preliminary data.</text>
</comment>
<dbReference type="InterPro" id="IPR002347">
    <property type="entry name" value="SDR_fam"/>
</dbReference>
<evidence type="ECO:0000256" key="1">
    <source>
        <dbReference type="ARBA" id="ARBA00006484"/>
    </source>
</evidence>
<dbReference type="Pfam" id="PF00106">
    <property type="entry name" value="adh_short"/>
    <property type="match status" value="1"/>
</dbReference>